<keyword evidence="3" id="KW-1185">Reference proteome</keyword>
<organism evidence="2 3">
    <name type="scientific">Aliidiomarina taiwanensis</name>
    <dbReference type="NCBI Taxonomy" id="946228"/>
    <lineage>
        <taxon>Bacteria</taxon>
        <taxon>Pseudomonadati</taxon>
        <taxon>Pseudomonadota</taxon>
        <taxon>Gammaproteobacteria</taxon>
        <taxon>Alteromonadales</taxon>
        <taxon>Idiomarinaceae</taxon>
        <taxon>Aliidiomarina</taxon>
    </lineage>
</organism>
<dbReference type="EMBL" id="PIPQ01000001">
    <property type="protein sequence ID" value="RUO43984.1"/>
    <property type="molecule type" value="Genomic_DNA"/>
</dbReference>
<dbReference type="AlphaFoldDB" id="A0A432X9I6"/>
<protein>
    <recommendedName>
        <fullName evidence="4">Histidine phosphatase family protein</fullName>
    </recommendedName>
</protein>
<dbReference type="PANTHER" id="PTHR20935">
    <property type="entry name" value="PHOSPHOGLYCERATE MUTASE-RELATED"/>
    <property type="match status" value="1"/>
</dbReference>
<reference evidence="2 3" key="1">
    <citation type="journal article" date="2011" name="Front. Microbiol.">
        <title>Genomic signatures of strain selection and enhancement in Bacillus atrophaeus var. globigii, a historical biowarfare simulant.</title>
        <authorList>
            <person name="Gibbons H.S."/>
            <person name="Broomall S.M."/>
            <person name="McNew L.A."/>
            <person name="Daligault H."/>
            <person name="Chapman C."/>
            <person name="Bruce D."/>
            <person name="Karavis M."/>
            <person name="Krepps M."/>
            <person name="McGregor P.A."/>
            <person name="Hong C."/>
            <person name="Park K.H."/>
            <person name="Akmal A."/>
            <person name="Feldman A."/>
            <person name="Lin J.S."/>
            <person name="Chang W.E."/>
            <person name="Higgs B.W."/>
            <person name="Demirev P."/>
            <person name="Lindquist J."/>
            <person name="Liem A."/>
            <person name="Fochler E."/>
            <person name="Read T.D."/>
            <person name="Tapia R."/>
            <person name="Johnson S."/>
            <person name="Bishop-Lilly K.A."/>
            <person name="Detter C."/>
            <person name="Han C."/>
            <person name="Sozhamannan S."/>
            <person name="Rosenzweig C.N."/>
            <person name="Skowronski E.W."/>
        </authorList>
    </citation>
    <scope>NUCLEOTIDE SEQUENCE [LARGE SCALE GENOMIC DNA]</scope>
    <source>
        <strain evidence="2 3">AIT1</strain>
    </source>
</reference>
<comment type="caution">
    <text evidence="2">The sequence shown here is derived from an EMBL/GenBank/DDBJ whole genome shotgun (WGS) entry which is preliminary data.</text>
</comment>
<dbReference type="InterPro" id="IPR013078">
    <property type="entry name" value="His_Pase_superF_clade-1"/>
</dbReference>
<dbReference type="RefSeq" id="WP_126756380.1">
    <property type="nucleotide sequence ID" value="NZ_PIPQ01000001.1"/>
</dbReference>
<keyword evidence="1" id="KW-0378">Hydrolase</keyword>
<dbReference type="Gene3D" id="3.40.50.1240">
    <property type="entry name" value="Phosphoglycerate mutase-like"/>
    <property type="match status" value="1"/>
</dbReference>
<dbReference type="Proteomes" id="UP000286976">
    <property type="component" value="Unassembled WGS sequence"/>
</dbReference>
<dbReference type="SMART" id="SM00855">
    <property type="entry name" value="PGAM"/>
    <property type="match status" value="1"/>
</dbReference>
<evidence type="ECO:0000256" key="1">
    <source>
        <dbReference type="ARBA" id="ARBA00022801"/>
    </source>
</evidence>
<dbReference type="OrthoDB" id="280692at2"/>
<name>A0A432X9I6_9GAMM</name>
<dbReference type="GO" id="GO:0016787">
    <property type="term" value="F:hydrolase activity"/>
    <property type="evidence" value="ECO:0007669"/>
    <property type="project" value="UniProtKB-KW"/>
</dbReference>
<evidence type="ECO:0000313" key="3">
    <source>
        <dbReference type="Proteomes" id="UP000286976"/>
    </source>
</evidence>
<proteinExistence type="predicted"/>
<sequence length="225" mass="25618">MALITLVRHGQASFAADDYDQLSPLGAQQAQALGELVQAREEQLDCVVHGTLKRHIQSLDAFTQGLGTQPQRVADAQWNEFDHRDVLQQFVALYPEFLEDVLSKEPKRLLPVFVKAVRYWQTHADASFYHENWAGFSARVQAAWETLAKLTAQHRKVWVFTSGGPISLSVMRALDCRAEQLIQLNQKVVNTSITRFALHQEQRQLLSFNEHGHLAGKYEHLLSYI</sequence>
<dbReference type="PANTHER" id="PTHR20935:SF0">
    <property type="entry name" value="SERINE_THREONINE-PROTEIN PHOSPHATASE PGAM5, MITOCHONDRIAL"/>
    <property type="match status" value="1"/>
</dbReference>
<dbReference type="InterPro" id="IPR029033">
    <property type="entry name" value="His_PPase_superfam"/>
</dbReference>
<evidence type="ECO:0000313" key="2">
    <source>
        <dbReference type="EMBL" id="RUO43984.1"/>
    </source>
</evidence>
<dbReference type="Pfam" id="PF00300">
    <property type="entry name" value="His_Phos_1"/>
    <property type="match status" value="1"/>
</dbReference>
<gene>
    <name evidence="2" type="ORF">CWE15_02030</name>
</gene>
<evidence type="ECO:0008006" key="4">
    <source>
        <dbReference type="Google" id="ProtNLM"/>
    </source>
</evidence>
<dbReference type="CDD" id="cd07040">
    <property type="entry name" value="HP"/>
    <property type="match status" value="1"/>
</dbReference>
<accession>A0A432X9I6</accession>
<dbReference type="SUPFAM" id="SSF53254">
    <property type="entry name" value="Phosphoglycerate mutase-like"/>
    <property type="match status" value="1"/>
</dbReference>
<dbReference type="InterPro" id="IPR051021">
    <property type="entry name" value="Mito_Ser/Thr_phosphatase"/>
</dbReference>